<feature type="compositionally biased region" description="Basic residues" evidence="1">
    <location>
        <begin position="42"/>
        <end position="57"/>
    </location>
</feature>
<feature type="region of interest" description="Disordered" evidence="1">
    <location>
        <begin position="41"/>
        <end position="76"/>
    </location>
</feature>
<evidence type="ECO:0000313" key="3">
    <source>
        <dbReference type="Proteomes" id="UP000823388"/>
    </source>
</evidence>
<evidence type="ECO:0000313" key="2">
    <source>
        <dbReference type="EMBL" id="KAG2608381.1"/>
    </source>
</evidence>
<proteinExistence type="predicted"/>
<dbReference type="AlphaFoldDB" id="A0A8T0TA60"/>
<keyword evidence="3" id="KW-1185">Reference proteome</keyword>
<feature type="region of interest" description="Disordered" evidence="1">
    <location>
        <begin position="157"/>
        <end position="184"/>
    </location>
</feature>
<reference evidence="2" key="1">
    <citation type="submission" date="2020-05" db="EMBL/GenBank/DDBJ databases">
        <title>WGS assembly of Panicum virgatum.</title>
        <authorList>
            <person name="Lovell J.T."/>
            <person name="Jenkins J."/>
            <person name="Shu S."/>
            <person name="Juenger T.E."/>
            <person name="Schmutz J."/>
        </authorList>
    </citation>
    <scope>NUCLEOTIDE SEQUENCE</scope>
    <source>
        <strain evidence="2">AP13</strain>
    </source>
</reference>
<dbReference type="PANTHER" id="PTHR45125:SF40">
    <property type="entry name" value="OS06G0117800 PROTEIN"/>
    <property type="match status" value="1"/>
</dbReference>
<organism evidence="2 3">
    <name type="scientific">Panicum virgatum</name>
    <name type="common">Blackwell switchgrass</name>
    <dbReference type="NCBI Taxonomy" id="38727"/>
    <lineage>
        <taxon>Eukaryota</taxon>
        <taxon>Viridiplantae</taxon>
        <taxon>Streptophyta</taxon>
        <taxon>Embryophyta</taxon>
        <taxon>Tracheophyta</taxon>
        <taxon>Spermatophyta</taxon>
        <taxon>Magnoliopsida</taxon>
        <taxon>Liliopsida</taxon>
        <taxon>Poales</taxon>
        <taxon>Poaceae</taxon>
        <taxon>PACMAD clade</taxon>
        <taxon>Panicoideae</taxon>
        <taxon>Panicodae</taxon>
        <taxon>Paniceae</taxon>
        <taxon>Panicinae</taxon>
        <taxon>Panicum</taxon>
        <taxon>Panicum sect. Hiantes</taxon>
    </lineage>
</organism>
<gene>
    <name evidence="2" type="ORF">PVAP13_4NG316400</name>
</gene>
<evidence type="ECO:0000256" key="1">
    <source>
        <dbReference type="SAM" id="MobiDB-lite"/>
    </source>
</evidence>
<accession>A0A8T0TA60</accession>
<name>A0A8T0TA60_PANVG</name>
<feature type="compositionally biased region" description="Low complexity" evidence="1">
    <location>
        <begin position="58"/>
        <end position="72"/>
    </location>
</feature>
<protein>
    <submittedName>
        <fullName evidence="2">Uncharacterized protein</fullName>
    </submittedName>
</protein>
<dbReference type="EMBL" id="CM029044">
    <property type="protein sequence ID" value="KAG2608381.1"/>
    <property type="molecule type" value="Genomic_DNA"/>
</dbReference>
<dbReference type="Proteomes" id="UP000823388">
    <property type="component" value="Chromosome 4N"/>
</dbReference>
<sequence>MAGKRDRHFAGEEREAKMRALSARAIHGARNGKFLGREKAVRQGRTRRFGVVQRRRTTSSSAARSPPGTPTTRMEHNLNYGFTGATSQAYPDSQEWEFPLSASLAEIEQATTHQLQEAMRHQMSFEPPRPEAVAVPVDASNENAEVIVQAVAVNIPGQSKRGGKGNKTARGNDKRVSQRGKSFSKEEDRIICSAFLNVSKDPITGTNQSSGGYYQRLHEYFVENIDFPTSRS</sequence>
<dbReference type="PANTHER" id="PTHR45125">
    <property type="entry name" value="F21J9.4-RELATED"/>
    <property type="match status" value="1"/>
</dbReference>
<comment type="caution">
    <text evidence="2">The sequence shown here is derived from an EMBL/GenBank/DDBJ whole genome shotgun (WGS) entry which is preliminary data.</text>
</comment>